<dbReference type="AlphaFoldDB" id="A0A9N7TSF1"/>
<comment type="caution">
    <text evidence="1">The sequence shown here is derived from an EMBL/GenBank/DDBJ whole genome shotgun (WGS) entry which is preliminary data.</text>
</comment>
<dbReference type="Proteomes" id="UP001153269">
    <property type="component" value="Unassembled WGS sequence"/>
</dbReference>
<keyword evidence="2" id="KW-1185">Reference proteome</keyword>
<gene>
    <name evidence="1" type="ORF">PLEPLA_LOCUS5909</name>
</gene>
<name>A0A9N7TSF1_PLEPL</name>
<accession>A0A9N7TSF1</accession>
<reference evidence="1" key="1">
    <citation type="submission" date="2020-03" db="EMBL/GenBank/DDBJ databases">
        <authorList>
            <person name="Weist P."/>
        </authorList>
    </citation>
    <scope>NUCLEOTIDE SEQUENCE</scope>
</reference>
<protein>
    <submittedName>
        <fullName evidence="1">Uncharacterized protein</fullName>
    </submittedName>
</protein>
<evidence type="ECO:0000313" key="1">
    <source>
        <dbReference type="EMBL" id="CAB1418087.1"/>
    </source>
</evidence>
<organism evidence="1 2">
    <name type="scientific">Pleuronectes platessa</name>
    <name type="common">European plaice</name>
    <dbReference type="NCBI Taxonomy" id="8262"/>
    <lineage>
        <taxon>Eukaryota</taxon>
        <taxon>Metazoa</taxon>
        <taxon>Chordata</taxon>
        <taxon>Craniata</taxon>
        <taxon>Vertebrata</taxon>
        <taxon>Euteleostomi</taxon>
        <taxon>Actinopterygii</taxon>
        <taxon>Neopterygii</taxon>
        <taxon>Teleostei</taxon>
        <taxon>Neoteleostei</taxon>
        <taxon>Acanthomorphata</taxon>
        <taxon>Carangaria</taxon>
        <taxon>Pleuronectiformes</taxon>
        <taxon>Pleuronectoidei</taxon>
        <taxon>Pleuronectidae</taxon>
        <taxon>Pleuronectes</taxon>
    </lineage>
</organism>
<sequence length="200" mass="22267">MSESVIVSSDLIREADHRSSDCSRARAPGKRRGCFWVTSCPRIFSANTARPESHQLFFPLAISTPPLELPLLRGEDRGENVKNSDGSQYALEHTSHSVTARQIHRGSGYAKIPPQRHRMPRLLSKDERNFNKSISLQSPDAGRTDVPMTLLWSEENDECVCRRAQENVLDIGDHCLASGAVGAMPGLVLPLRVWLLARVE</sequence>
<dbReference type="EMBL" id="CADEAL010000303">
    <property type="protein sequence ID" value="CAB1418087.1"/>
    <property type="molecule type" value="Genomic_DNA"/>
</dbReference>
<proteinExistence type="predicted"/>
<evidence type="ECO:0000313" key="2">
    <source>
        <dbReference type="Proteomes" id="UP001153269"/>
    </source>
</evidence>